<dbReference type="PANTHER" id="PTHR47926:SF533">
    <property type="entry name" value="DYW DOMAIN-CONTAINING PROTEIN"/>
    <property type="match status" value="1"/>
</dbReference>
<dbReference type="FunFam" id="1.25.40.10:FF:000242">
    <property type="entry name" value="Pentatricopeptide repeat-containing protein"/>
    <property type="match status" value="1"/>
</dbReference>
<evidence type="ECO:0000256" key="2">
    <source>
        <dbReference type="PROSITE-ProRule" id="PRU00708"/>
    </source>
</evidence>
<dbReference type="Gene3D" id="1.25.40.10">
    <property type="entry name" value="Tetratricopeptide repeat domain"/>
    <property type="match status" value="5"/>
</dbReference>
<keyword evidence="1" id="KW-0677">Repeat</keyword>
<feature type="repeat" description="PPR" evidence="2">
    <location>
        <begin position="108"/>
        <end position="142"/>
    </location>
</feature>
<feature type="repeat" description="PPR" evidence="2">
    <location>
        <begin position="307"/>
        <end position="341"/>
    </location>
</feature>
<feature type="repeat" description="PPR" evidence="2">
    <location>
        <begin position="196"/>
        <end position="230"/>
    </location>
</feature>
<evidence type="ECO:0000256" key="1">
    <source>
        <dbReference type="ARBA" id="ARBA00022737"/>
    </source>
</evidence>
<dbReference type="NCBIfam" id="TIGR00756">
    <property type="entry name" value="PPR"/>
    <property type="match status" value="8"/>
</dbReference>
<reference evidence="3" key="1">
    <citation type="submission" date="2021-08" db="EMBL/GenBank/DDBJ databases">
        <title>WGS assembly of Ceratopteris richardii.</title>
        <authorList>
            <person name="Marchant D.B."/>
            <person name="Chen G."/>
            <person name="Jenkins J."/>
            <person name="Shu S."/>
            <person name="Leebens-Mack J."/>
            <person name="Grimwood J."/>
            <person name="Schmutz J."/>
            <person name="Soltis P."/>
            <person name="Soltis D."/>
            <person name="Chen Z.-H."/>
        </authorList>
    </citation>
    <scope>NUCLEOTIDE SEQUENCE</scope>
    <source>
        <strain evidence="3">Whitten #5841</strain>
        <tissue evidence="3">Leaf</tissue>
    </source>
</reference>
<evidence type="ECO:0000313" key="3">
    <source>
        <dbReference type="EMBL" id="KAH7388524.1"/>
    </source>
</evidence>
<dbReference type="GO" id="GO:0003723">
    <property type="term" value="F:RNA binding"/>
    <property type="evidence" value="ECO:0007669"/>
    <property type="project" value="InterPro"/>
</dbReference>
<feature type="repeat" description="PPR" evidence="2">
    <location>
        <begin position="267"/>
        <end position="301"/>
    </location>
</feature>
<comment type="caution">
    <text evidence="3">The sequence shown here is derived from an EMBL/GenBank/DDBJ whole genome shotgun (WGS) entry which is preliminary data.</text>
</comment>
<dbReference type="Pfam" id="PF01535">
    <property type="entry name" value="PPR"/>
    <property type="match status" value="2"/>
</dbReference>
<dbReference type="PROSITE" id="PS51375">
    <property type="entry name" value="PPR"/>
    <property type="match status" value="11"/>
</dbReference>
<feature type="repeat" description="PPR" evidence="2">
    <location>
        <begin position="22"/>
        <end position="56"/>
    </location>
</feature>
<feature type="repeat" description="PPR" evidence="2">
    <location>
        <begin position="500"/>
        <end position="534"/>
    </location>
</feature>
<dbReference type="FunFam" id="1.25.40.10:FF:000344">
    <property type="entry name" value="Pentatricopeptide repeat-containing protein"/>
    <property type="match status" value="1"/>
</dbReference>
<dbReference type="OMA" id="MKHDACA"/>
<sequence>MYAKCGDFSKAQDVLQNLPFHDVVSWSALIAGYAKEGQAEQALKCFHRMQHEGIRPNAVTYACILKAYAALGALNEGKKIHDVVKNQGLLQNNVELGTALVDMYAKCDVVCWNALIVGYMHDGQGERALDRFKRMKHDACASIGACDEGQKIHDEIERQGLLEVDIMVGNALLDMYAKCGKLSKAQEVLHQLPFRDVVSWNALITGFAQGGLGEQALSCFEKMQSEGISPDAVSFLCILNVCSHLGLVDKGYEYFVNMTTKYGIIPNSECFTCIIDLFGREGHLEKAVKLIQEMRAQDVLQNLPFHDVVSWSALIAGYAKEGQAEQALKCFHRMQHEGIRPNAVTYACILKAYAALGALNEGKKIHDVVKNQGLLQNNIELGTPLVDMYAKCGALSKAKCVFDSLLHRDVVCWNALIVGYMHDGRGERALDCFKRMKYDGITPNATTYACMLKACASIGACDEGQKIHDEIERQGLLEVDIMCGKLSKAQEVLHQLPFRDVVSWNVLITGFAQGGLGEQALSCFEKMQSEGISPDAVSFLCILNVCSHLGLVDKGYEYFVNMTTKYGIIPNSECFTCIIDLFGREGHLEKAVQLIQEMRVFDRSANWIALLRNLLKNVEERGIEPGPGVLGDRVSFVC</sequence>
<dbReference type="EMBL" id="CM035421">
    <property type="protein sequence ID" value="KAH7388524.1"/>
    <property type="molecule type" value="Genomic_DNA"/>
</dbReference>
<feature type="repeat" description="PPR" evidence="2">
    <location>
        <begin position="444"/>
        <end position="478"/>
    </location>
</feature>
<accession>A0A8T2T4U8</accession>
<organism evidence="3 4">
    <name type="scientific">Ceratopteris richardii</name>
    <name type="common">Triangle waterfern</name>
    <dbReference type="NCBI Taxonomy" id="49495"/>
    <lineage>
        <taxon>Eukaryota</taxon>
        <taxon>Viridiplantae</taxon>
        <taxon>Streptophyta</taxon>
        <taxon>Embryophyta</taxon>
        <taxon>Tracheophyta</taxon>
        <taxon>Polypodiopsida</taxon>
        <taxon>Polypodiidae</taxon>
        <taxon>Polypodiales</taxon>
        <taxon>Pteridineae</taxon>
        <taxon>Pteridaceae</taxon>
        <taxon>Parkerioideae</taxon>
        <taxon>Ceratopteris</taxon>
    </lineage>
</organism>
<dbReference type="InterPro" id="IPR002885">
    <property type="entry name" value="PPR_rpt"/>
</dbReference>
<name>A0A8T2T4U8_CERRI</name>
<gene>
    <name evidence="3" type="ORF">KP509_16G079900</name>
</gene>
<dbReference type="PANTHER" id="PTHR47926">
    <property type="entry name" value="PENTATRICOPEPTIDE REPEAT-CONTAINING PROTEIN"/>
    <property type="match status" value="1"/>
</dbReference>
<dbReference type="InterPro" id="IPR011990">
    <property type="entry name" value="TPR-like_helical_dom_sf"/>
</dbReference>
<dbReference type="AlphaFoldDB" id="A0A8T2T4U8"/>
<feature type="repeat" description="PPR" evidence="2">
    <location>
        <begin position="409"/>
        <end position="443"/>
    </location>
</feature>
<feature type="repeat" description="PPR" evidence="2">
    <location>
        <begin position="571"/>
        <end position="605"/>
    </location>
</feature>
<dbReference type="FunFam" id="1.25.40.10:FF:000158">
    <property type="entry name" value="pentatricopeptide repeat-containing protein At2g33680"/>
    <property type="match status" value="1"/>
</dbReference>
<dbReference type="Pfam" id="PF12854">
    <property type="entry name" value="PPR_1"/>
    <property type="match status" value="2"/>
</dbReference>
<evidence type="ECO:0008006" key="5">
    <source>
        <dbReference type="Google" id="ProtNLM"/>
    </source>
</evidence>
<feature type="repeat" description="PPR" evidence="2">
    <location>
        <begin position="342"/>
        <end position="376"/>
    </location>
</feature>
<proteinExistence type="predicted"/>
<dbReference type="GO" id="GO:0048731">
    <property type="term" value="P:system development"/>
    <property type="evidence" value="ECO:0007669"/>
    <property type="project" value="UniProtKB-ARBA"/>
</dbReference>
<evidence type="ECO:0000313" key="4">
    <source>
        <dbReference type="Proteomes" id="UP000825935"/>
    </source>
</evidence>
<keyword evidence="4" id="KW-1185">Reference proteome</keyword>
<dbReference type="OrthoDB" id="185373at2759"/>
<dbReference type="GO" id="GO:0009451">
    <property type="term" value="P:RNA modification"/>
    <property type="evidence" value="ECO:0007669"/>
    <property type="project" value="InterPro"/>
</dbReference>
<feature type="repeat" description="PPR" evidence="2">
    <location>
        <begin position="57"/>
        <end position="91"/>
    </location>
</feature>
<protein>
    <recommendedName>
        <fullName evidence="5">Pentatricopeptide repeat-containing protein</fullName>
    </recommendedName>
</protein>
<dbReference type="Proteomes" id="UP000825935">
    <property type="component" value="Chromosome 16"/>
</dbReference>
<dbReference type="Pfam" id="PF13041">
    <property type="entry name" value="PPR_2"/>
    <property type="match status" value="5"/>
</dbReference>
<dbReference type="InterPro" id="IPR046960">
    <property type="entry name" value="PPR_At4g14850-like_plant"/>
</dbReference>